<keyword evidence="3 8" id="KW-0812">Transmembrane</keyword>
<comment type="similarity">
    <text evidence="7">Belongs to the PpiD chaperone family.</text>
</comment>
<evidence type="ECO:0000259" key="9">
    <source>
        <dbReference type="Pfam" id="PF13145"/>
    </source>
</evidence>
<evidence type="ECO:0000256" key="3">
    <source>
        <dbReference type="ARBA" id="ARBA00022692"/>
    </source>
</evidence>
<evidence type="ECO:0000313" key="10">
    <source>
        <dbReference type="EMBL" id="PNC17637.1"/>
    </source>
</evidence>
<keyword evidence="6" id="KW-0143">Chaperone</keyword>
<dbReference type="OrthoDB" id="9768393at2"/>
<dbReference type="Proteomes" id="UP000236000">
    <property type="component" value="Unassembled WGS sequence"/>
</dbReference>
<protein>
    <recommendedName>
        <fullName evidence="9">PpiC domain-containing protein</fullName>
    </recommendedName>
</protein>
<dbReference type="AlphaFoldDB" id="A0A2N8HCL7"/>
<dbReference type="Pfam" id="PF13145">
    <property type="entry name" value="Rotamase_2"/>
    <property type="match status" value="1"/>
</dbReference>
<evidence type="ECO:0000256" key="1">
    <source>
        <dbReference type="ARBA" id="ARBA00004401"/>
    </source>
</evidence>
<dbReference type="InterPro" id="IPR000297">
    <property type="entry name" value="PPIase_PpiC"/>
</dbReference>
<dbReference type="SUPFAM" id="SSF109998">
    <property type="entry name" value="Triger factor/SurA peptide-binding domain-like"/>
    <property type="match status" value="1"/>
</dbReference>
<dbReference type="Pfam" id="PF13624">
    <property type="entry name" value="SurA_N_3"/>
    <property type="match status" value="1"/>
</dbReference>
<name>A0A2N8HCL7_9BACT</name>
<evidence type="ECO:0000256" key="5">
    <source>
        <dbReference type="ARBA" id="ARBA00023136"/>
    </source>
</evidence>
<keyword evidence="2" id="KW-1003">Cell membrane</keyword>
<gene>
    <name evidence="10" type="ORF">CXU22_07745</name>
</gene>
<keyword evidence="5 8" id="KW-0472">Membrane</keyword>
<dbReference type="PANTHER" id="PTHR47529">
    <property type="entry name" value="PEPTIDYL-PROLYL CIS-TRANS ISOMERASE D"/>
    <property type="match status" value="1"/>
</dbReference>
<reference evidence="10 11" key="1">
    <citation type="journal article" date="2017" name="BMC Genomics">
        <title>Genome sequencing of 39 Akkermansia muciniphila isolates reveals its population structure, genomic and functional diverisity, and global distribution in mammalian gut microbiotas.</title>
        <authorList>
            <person name="Guo X."/>
            <person name="Li S."/>
            <person name="Zhang J."/>
            <person name="Wu F."/>
            <person name="Li X."/>
            <person name="Wu D."/>
            <person name="Zhang M."/>
            <person name="Ou Z."/>
            <person name="Jie Z."/>
            <person name="Yan Q."/>
            <person name="Li P."/>
            <person name="Yi J."/>
            <person name="Peng Y."/>
        </authorList>
    </citation>
    <scope>NUCLEOTIDE SEQUENCE [LARGE SCALE GENOMIC DNA]</scope>
    <source>
        <strain evidence="10 11">GP24</strain>
    </source>
</reference>
<evidence type="ECO:0000256" key="2">
    <source>
        <dbReference type="ARBA" id="ARBA00022475"/>
    </source>
</evidence>
<dbReference type="InterPro" id="IPR052029">
    <property type="entry name" value="PpiD_chaperone"/>
</dbReference>
<proteinExistence type="inferred from homology"/>
<evidence type="ECO:0000256" key="4">
    <source>
        <dbReference type="ARBA" id="ARBA00022989"/>
    </source>
</evidence>
<evidence type="ECO:0000256" key="6">
    <source>
        <dbReference type="ARBA" id="ARBA00023186"/>
    </source>
</evidence>
<evidence type="ECO:0000256" key="7">
    <source>
        <dbReference type="ARBA" id="ARBA00038408"/>
    </source>
</evidence>
<evidence type="ECO:0000256" key="8">
    <source>
        <dbReference type="SAM" id="Phobius"/>
    </source>
</evidence>
<organism evidence="10 11">
    <name type="scientific">Akkermansia muciniphila</name>
    <dbReference type="NCBI Taxonomy" id="239935"/>
    <lineage>
        <taxon>Bacteria</taxon>
        <taxon>Pseudomonadati</taxon>
        <taxon>Verrucomicrobiota</taxon>
        <taxon>Verrucomicrobiia</taxon>
        <taxon>Verrucomicrobiales</taxon>
        <taxon>Akkermansiaceae</taxon>
        <taxon>Akkermansia</taxon>
    </lineage>
</organism>
<dbReference type="GO" id="GO:0005886">
    <property type="term" value="C:plasma membrane"/>
    <property type="evidence" value="ECO:0007669"/>
    <property type="project" value="UniProtKB-SubCell"/>
</dbReference>
<comment type="subcellular location">
    <subcellularLocation>
        <location evidence="1">Cell membrane</location>
        <topology evidence="1">Single-pass type II membrane protein</topology>
    </subcellularLocation>
</comment>
<comment type="caution">
    <text evidence="10">The sequence shown here is derived from an EMBL/GenBank/DDBJ whole genome shotgun (WGS) entry which is preliminary data.</text>
</comment>
<dbReference type="RefSeq" id="WP_102714230.1">
    <property type="nucleotide sequence ID" value="NZ_PJKA01000012.1"/>
</dbReference>
<keyword evidence="4 8" id="KW-1133">Transmembrane helix</keyword>
<accession>A0A2N8HCL7</accession>
<sequence length="591" mass="64792">MLDYLRKHTIVIMAAMALVFVGLMFIGGDVSGGSVTGMFKQTFVSVDGKSYGEKDYNNMGKTGLSVAFSFPSTFGPLLQDNFSSEESLRELCHLLKTNNPNAAFLAYRGIIRREASRLGLTPNTTEIDDAICNIPEFQDEKGVFDPRKYDNFISMRGNMGKKIQEELLRGLMEDTISLVRIKDVLTGGISVEAGFSEAVAESNNQQITVNTAFLEKSAFRPKTDPGEEEIKTFWDKHKENYKNEEARFFTVYTFTPAGDTQTPKSGDISNATMETMNLVENDIWEPLNATNGRNMDQAISEALAKTPGVCTMEKKSYTAVTRKNAPQEINQPINQSASDGRSATLLDVAFSLADAPALNADAGAKDIEEARARTGAEQISTMQVLENGQVVLVRLEGITPVKALPYETARNSARADLLESMTVESMNKAAAELNTELQKAEKPVEQFNAIAGKAGAKTATYGPFVNPNSLLSTANLQNARSQEELQALLDRAMNSRLAPPKELPVPEEVFQAASVINPGQMARPINTGDGILLTQLVKRELEDTPEFQIKATQQIAPALTAQAKSMIMLDWLKACITQYKVEIAPILNQER</sequence>
<feature type="domain" description="PpiC" evidence="9">
    <location>
        <begin position="290"/>
        <end position="411"/>
    </location>
</feature>
<dbReference type="EMBL" id="PJKA01000012">
    <property type="protein sequence ID" value="PNC17637.1"/>
    <property type="molecule type" value="Genomic_DNA"/>
</dbReference>
<dbReference type="GO" id="GO:0003755">
    <property type="term" value="F:peptidyl-prolyl cis-trans isomerase activity"/>
    <property type="evidence" value="ECO:0007669"/>
    <property type="project" value="InterPro"/>
</dbReference>
<dbReference type="PANTHER" id="PTHR47529:SF1">
    <property type="entry name" value="PERIPLASMIC CHAPERONE PPID"/>
    <property type="match status" value="1"/>
</dbReference>
<feature type="transmembrane region" description="Helical" evidence="8">
    <location>
        <begin position="9"/>
        <end position="28"/>
    </location>
</feature>
<evidence type="ECO:0000313" key="11">
    <source>
        <dbReference type="Proteomes" id="UP000236000"/>
    </source>
</evidence>
<dbReference type="InterPro" id="IPR027304">
    <property type="entry name" value="Trigger_fact/SurA_dom_sf"/>
</dbReference>